<name>A0AAJ7DYY0_9HYME</name>
<dbReference type="Gene3D" id="3.40.50.150">
    <property type="entry name" value="Vaccinia Virus protein VP39"/>
    <property type="match status" value="1"/>
</dbReference>
<keyword evidence="2" id="KW-1185">Reference proteome</keyword>
<dbReference type="PANTHER" id="PTHR14663">
    <property type="entry name" value="METHYLTRANSFERASE NSUN7-RELATED"/>
    <property type="match status" value="1"/>
</dbReference>
<dbReference type="RefSeq" id="XP_011501526.1">
    <property type="nucleotide sequence ID" value="XM_011503224.1"/>
</dbReference>
<organism evidence="2 3">
    <name type="scientific">Ceratosolen solmsi marchali</name>
    <dbReference type="NCBI Taxonomy" id="326594"/>
    <lineage>
        <taxon>Eukaryota</taxon>
        <taxon>Metazoa</taxon>
        <taxon>Ecdysozoa</taxon>
        <taxon>Arthropoda</taxon>
        <taxon>Hexapoda</taxon>
        <taxon>Insecta</taxon>
        <taxon>Pterygota</taxon>
        <taxon>Neoptera</taxon>
        <taxon>Endopterygota</taxon>
        <taxon>Hymenoptera</taxon>
        <taxon>Apocrita</taxon>
        <taxon>Proctotrupomorpha</taxon>
        <taxon>Chalcidoidea</taxon>
        <taxon>Agaonidae</taxon>
        <taxon>Agaoninae</taxon>
        <taxon>Ceratosolen</taxon>
    </lineage>
</organism>
<reference evidence="3" key="1">
    <citation type="submission" date="2025-08" db="UniProtKB">
        <authorList>
            <consortium name="RefSeq"/>
        </authorList>
    </citation>
    <scope>IDENTIFICATION</scope>
</reference>
<dbReference type="InterPro" id="IPR029063">
    <property type="entry name" value="SAM-dependent_MTases_sf"/>
</dbReference>
<dbReference type="GeneID" id="105365130"/>
<dbReference type="PANTHER" id="PTHR14663:SF2">
    <property type="entry name" value="METHYLTRANSFERASE NSUN7-RELATED"/>
    <property type="match status" value="1"/>
</dbReference>
<proteinExistence type="predicted"/>
<feature type="compositionally biased region" description="Basic and acidic residues" evidence="1">
    <location>
        <begin position="489"/>
        <end position="532"/>
    </location>
</feature>
<gene>
    <name evidence="3" type="primary">LOC105365130</name>
</gene>
<feature type="region of interest" description="Disordered" evidence="1">
    <location>
        <begin position="489"/>
        <end position="540"/>
    </location>
</feature>
<accession>A0AAJ7DYY0</accession>
<evidence type="ECO:0000313" key="2">
    <source>
        <dbReference type="Proteomes" id="UP000695007"/>
    </source>
</evidence>
<protein>
    <submittedName>
        <fullName evidence="3">Uncharacterized protein LOC105365130</fullName>
    </submittedName>
</protein>
<feature type="region of interest" description="Disordered" evidence="1">
    <location>
        <begin position="605"/>
        <end position="631"/>
    </location>
</feature>
<dbReference type="InterPro" id="IPR042620">
    <property type="entry name" value="NSUN7"/>
</dbReference>
<dbReference type="AlphaFoldDB" id="A0AAJ7DYY0"/>
<dbReference type="KEGG" id="csol:105365130"/>
<sequence length="737" mass="84052">MCRMNTKNQSLKTIDCRALEILKINKWDWEPDSRVSYPLMPRTSRRFGSIDSNPLLILKNSTETGWRLNDILLAAKVLMNSREEQHYTDEAEMRRVFGLVYDVLRFRKILDRALDNVGFWQRYGLLRKRERLVWLLLYDMHGRKFSRIHSNSAIAARNHSLKEADLLDVEEALLDMKTKVAAGVSRLRIGSSALSLDELLPAHLRIAEGVTWGEEGSIASGWVNSSKIGSRKKFIQEMQKLGFSLCLDCSPTSELEEHQYVFDPLCPKVVNIHERARERLAVSQLVRNHSFIFLERSLCLGAAALAQAFRVGRLSGPIILTHSLAPRHTGYLAELLADMENAGRLLAFSVGDNCANHQAYLKDIGISMQRCKLFSERYMSVPPLPEIDRATVVLATPPCSYTGVQDVVDLAIARGGDLQLLESLTSHQAESAEQSRNLLAEQMSTLKYALTRPNIQLVIYEVHTLLPCETTDMSRQVVQQVNRMAIDKFQRDHQKQGKSPAKDSSGKKLKSEDRRKSIESVIRLKDHSKSNTESEEISAAEVPIPESDLFEMANLNEVYERDCSKLLNQGSYIVVIKRKKIIQFNSQFMIKVAENKGIFGELSGQSEPQDNLMQSDQMEPSNINRKRRKSSKIQFDRITAPTHATTARALRDKHLCPRHQQHLVNEVSSLEKQVREARRRDAHRWWDEVAHAWRSNSNNADDYRFQALRTDPLTSKILSHVMHITYAELDRSSFAVP</sequence>
<feature type="compositionally biased region" description="Polar residues" evidence="1">
    <location>
        <begin position="605"/>
        <end position="623"/>
    </location>
</feature>
<evidence type="ECO:0000313" key="3">
    <source>
        <dbReference type="RefSeq" id="XP_011501526.1"/>
    </source>
</evidence>
<dbReference type="Proteomes" id="UP000695007">
    <property type="component" value="Unplaced"/>
</dbReference>
<evidence type="ECO:0000256" key="1">
    <source>
        <dbReference type="SAM" id="MobiDB-lite"/>
    </source>
</evidence>